<organism evidence="1 2">
    <name type="scientific">Caulobacter rhizosphaerae</name>
    <dbReference type="NCBI Taxonomy" id="2010972"/>
    <lineage>
        <taxon>Bacteria</taxon>
        <taxon>Pseudomonadati</taxon>
        <taxon>Pseudomonadota</taxon>
        <taxon>Alphaproteobacteria</taxon>
        <taxon>Caulobacterales</taxon>
        <taxon>Caulobacteraceae</taxon>
        <taxon>Caulobacter</taxon>
    </lineage>
</organism>
<accession>A0ABU1MW51</accession>
<name>A0ABU1MW51_9CAUL</name>
<sequence length="72" mass="7294">MATDPALAAFLALDDQVVAAYADARAEALGLALPPETRAGVVDNLALLRRQAATFMAGAGLDGAASPEPFQP</sequence>
<gene>
    <name evidence="1" type="ORF">J2800_000850</name>
</gene>
<dbReference type="Proteomes" id="UP001262754">
    <property type="component" value="Unassembled WGS sequence"/>
</dbReference>
<dbReference type="RefSeq" id="WP_310029393.1">
    <property type="nucleotide sequence ID" value="NZ_JAVDRL010000002.1"/>
</dbReference>
<evidence type="ECO:0000313" key="1">
    <source>
        <dbReference type="EMBL" id="MDR6530126.1"/>
    </source>
</evidence>
<evidence type="ECO:0008006" key="3">
    <source>
        <dbReference type="Google" id="ProtNLM"/>
    </source>
</evidence>
<proteinExistence type="predicted"/>
<dbReference type="EMBL" id="JAVDRL010000002">
    <property type="protein sequence ID" value="MDR6530126.1"/>
    <property type="molecule type" value="Genomic_DNA"/>
</dbReference>
<reference evidence="1 2" key="1">
    <citation type="submission" date="2023-07" db="EMBL/GenBank/DDBJ databases">
        <title>Sorghum-associated microbial communities from plants grown in Nebraska, USA.</title>
        <authorList>
            <person name="Schachtman D."/>
        </authorList>
    </citation>
    <scope>NUCLEOTIDE SEQUENCE [LARGE SCALE GENOMIC DNA]</scope>
    <source>
        <strain evidence="1 2">DS2154</strain>
    </source>
</reference>
<evidence type="ECO:0000313" key="2">
    <source>
        <dbReference type="Proteomes" id="UP001262754"/>
    </source>
</evidence>
<comment type="caution">
    <text evidence="1">The sequence shown here is derived from an EMBL/GenBank/DDBJ whole genome shotgun (WGS) entry which is preliminary data.</text>
</comment>
<protein>
    <recommendedName>
        <fullName evidence="3">DUF4089 domain-containing protein</fullName>
    </recommendedName>
</protein>
<keyword evidence="2" id="KW-1185">Reference proteome</keyword>
<dbReference type="Pfam" id="PF13318">
    <property type="entry name" value="AtzG-like"/>
    <property type="match status" value="1"/>
</dbReference>
<dbReference type="InterPro" id="IPR025148">
    <property type="entry name" value="AtzG-like"/>
</dbReference>